<dbReference type="PANTHER" id="PTHR43080:SF2">
    <property type="entry name" value="CBS DOMAIN-CONTAINING PROTEIN"/>
    <property type="match status" value="1"/>
</dbReference>
<sequence length="147" mass="15836">MRARDLVAQIPTIAVDAPVVEAAHLMVERDLPGLIVLDERGRPFTILPGTQVLRLAVPHYCQDDPALARVIDEAHADEFLRTLGGLTVRRALPDRPRELPVTDPDATVLEVAALMARTRSPLVAVVDAGRLLGAVTLNALMSRLVGA</sequence>
<dbReference type="Pfam" id="PF00571">
    <property type="entry name" value="CBS"/>
    <property type="match status" value="2"/>
</dbReference>
<organism evidence="4 5">
    <name type="scientific">Sphaerimonospora thailandensis</name>
    <dbReference type="NCBI Taxonomy" id="795644"/>
    <lineage>
        <taxon>Bacteria</taxon>
        <taxon>Bacillati</taxon>
        <taxon>Actinomycetota</taxon>
        <taxon>Actinomycetes</taxon>
        <taxon>Streptosporangiales</taxon>
        <taxon>Streptosporangiaceae</taxon>
        <taxon>Sphaerimonospora</taxon>
    </lineage>
</organism>
<evidence type="ECO:0000256" key="2">
    <source>
        <dbReference type="PROSITE-ProRule" id="PRU00703"/>
    </source>
</evidence>
<dbReference type="PANTHER" id="PTHR43080">
    <property type="entry name" value="CBS DOMAIN-CONTAINING PROTEIN CBSX3, MITOCHONDRIAL"/>
    <property type="match status" value="1"/>
</dbReference>
<dbReference type="EMBL" id="BOOG01000087">
    <property type="protein sequence ID" value="GIH73379.1"/>
    <property type="molecule type" value="Genomic_DNA"/>
</dbReference>
<name>A0A8J3REI8_9ACTN</name>
<dbReference type="AlphaFoldDB" id="A0A8J3REI8"/>
<keyword evidence="4" id="KW-0418">Kinase</keyword>
<evidence type="ECO:0000259" key="3">
    <source>
        <dbReference type="PROSITE" id="PS51371"/>
    </source>
</evidence>
<evidence type="ECO:0000256" key="1">
    <source>
        <dbReference type="ARBA" id="ARBA00023122"/>
    </source>
</evidence>
<dbReference type="CDD" id="cd17788">
    <property type="entry name" value="CBS_pair_bac"/>
    <property type="match status" value="1"/>
</dbReference>
<dbReference type="Proteomes" id="UP000610966">
    <property type="component" value="Unassembled WGS sequence"/>
</dbReference>
<keyword evidence="1 2" id="KW-0129">CBS domain</keyword>
<dbReference type="GO" id="GO:0016301">
    <property type="term" value="F:kinase activity"/>
    <property type="evidence" value="ECO:0007669"/>
    <property type="project" value="UniProtKB-KW"/>
</dbReference>
<keyword evidence="5" id="KW-1185">Reference proteome</keyword>
<feature type="domain" description="CBS" evidence="3">
    <location>
        <begin position="94"/>
        <end position="147"/>
    </location>
</feature>
<evidence type="ECO:0000313" key="4">
    <source>
        <dbReference type="EMBL" id="GIH73379.1"/>
    </source>
</evidence>
<comment type="caution">
    <text evidence="4">The sequence shown here is derived from an EMBL/GenBank/DDBJ whole genome shotgun (WGS) entry which is preliminary data.</text>
</comment>
<accession>A0A8J3REI8</accession>
<proteinExistence type="predicted"/>
<evidence type="ECO:0000313" key="5">
    <source>
        <dbReference type="Proteomes" id="UP000610966"/>
    </source>
</evidence>
<keyword evidence="4" id="KW-0808">Transferase</keyword>
<reference evidence="4" key="1">
    <citation type="submission" date="2021-01" db="EMBL/GenBank/DDBJ databases">
        <title>Whole genome shotgun sequence of Sphaerimonospora thailandensis NBRC 107569.</title>
        <authorList>
            <person name="Komaki H."/>
            <person name="Tamura T."/>
        </authorList>
    </citation>
    <scope>NUCLEOTIDE SEQUENCE</scope>
    <source>
        <strain evidence="4">NBRC 107569</strain>
    </source>
</reference>
<dbReference type="SMART" id="SM00116">
    <property type="entry name" value="CBS"/>
    <property type="match status" value="2"/>
</dbReference>
<dbReference type="PROSITE" id="PS51371">
    <property type="entry name" value="CBS"/>
    <property type="match status" value="1"/>
</dbReference>
<gene>
    <name evidence="4" type="ORF">Mth01_56320</name>
</gene>
<dbReference type="InterPro" id="IPR051257">
    <property type="entry name" value="Diverse_CBS-Domain"/>
</dbReference>
<protein>
    <submittedName>
        <fullName evidence="4">Histidine kinase</fullName>
    </submittedName>
</protein>
<dbReference type="InterPro" id="IPR046342">
    <property type="entry name" value="CBS_dom_sf"/>
</dbReference>
<dbReference type="Gene3D" id="3.10.580.10">
    <property type="entry name" value="CBS-domain"/>
    <property type="match status" value="1"/>
</dbReference>
<dbReference type="RefSeq" id="WP_204019009.1">
    <property type="nucleotide sequence ID" value="NZ_BOOG01000087.1"/>
</dbReference>
<dbReference type="SUPFAM" id="SSF54631">
    <property type="entry name" value="CBS-domain pair"/>
    <property type="match status" value="1"/>
</dbReference>
<dbReference type="InterPro" id="IPR000644">
    <property type="entry name" value="CBS_dom"/>
</dbReference>